<dbReference type="InterPro" id="IPR036390">
    <property type="entry name" value="WH_DNA-bd_sf"/>
</dbReference>
<evidence type="ECO:0000259" key="4">
    <source>
        <dbReference type="PROSITE" id="PS50949"/>
    </source>
</evidence>
<keyword evidence="2" id="KW-0238">DNA-binding</keyword>
<sequence length="227" mass="25560">MNIEKNRPIPKAEQIYWLLRQAVVHLEMQPGAVISEKDLCAEFGVSRTPVREALQRLADEGLVDIFPHSGTYVSRISFKVAEEGFVIRRALEIESVRKAVANITDKDVDRLETLIGQMQSILANNELGKYLDCDDMFHSAIAGISGYPRIWKFITLAKVHLDRMRQLSAPVPGHLAMVTQQHESIVRALASRNADQAELAMRIHLDTSFAVMAGMYDEQGALFDRKE</sequence>
<dbReference type="Gene3D" id="1.10.10.10">
    <property type="entry name" value="Winged helix-like DNA-binding domain superfamily/Winged helix DNA-binding domain"/>
    <property type="match status" value="1"/>
</dbReference>
<proteinExistence type="predicted"/>
<evidence type="ECO:0000256" key="1">
    <source>
        <dbReference type="ARBA" id="ARBA00023015"/>
    </source>
</evidence>
<name>A0ABV8EGC1_9HYPH</name>
<evidence type="ECO:0000256" key="2">
    <source>
        <dbReference type="ARBA" id="ARBA00023125"/>
    </source>
</evidence>
<keyword evidence="6" id="KW-1185">Reference proteome</keyword>
<dbReference type="SMART" id="SM00895">
    <property type="entry name" value="FCD"/>
    <property type="match status" value="1"/>
</dbReference>
<dbReference type="InterPro" id="IPR011711">
    <property type="entry name" value="GntR_C"/>
</dbReference>
<dbReference type="PANTHER" id="PTHR43537">
    <property type="entry name" value="TRANSCRIPTIONAL REGULATOR, GNTR FAMILY"/>
    <property type="match status" value="1"/>
</dbReference>
<dbReference type="Gene3D" id="1.20.120.530">
    <property type="entry name" value="GntR ligand-binding domain-like"/>
    <property type="match status" value="1"/>
</dbReference>
<dbReference type="Proteomes" id="UP001595697">
    <property type="component" value="Unassembled WGS sequence"/>
</dbReference>
<dbReference type="EMBL" id="JBHSBD010000105">
    <property type="protein sequence ID" value="MFC3970461.1"/>
    <property type="molecule type" value="Genomic_DNA"/>
</dbReference>
<dbReference type="Pfam" id="PF07729">
    <property type="entry name" value="FCD"/>
    <property type="match status" value="1"/>
</dbReference>
<dbReference type="SUPFAM" id="SSF48008">
    <property type="entry name" value="GntR ligand-binding domain-like"/>
    <property type="match status" value="1"/>
</dbReference>
<dbReference type="Pfam" id="PF00392">
    <property type="entry name" value="GntR"/>
    <property type="match status" value="1"/>
</dbReference>
<evidence type="ECO:0000313" key="5">
    <source>
        <dbReference type="EMBL" id="MFC3970461.1"/>
    </source>
</evidence>
<organism evidence="5 6">
    <name type="scientific">Rhizobium lemnae</name>
    <dbReference type="NCBI Taxonomy" id="1214924"/>
    <lineage>
        <taxon>Bacteria</taxon>
        <taxon>Pseudomonadati</taxon>
        <taxon>Pseudomonadota</taxon>
        <taxon>Alphaproteobacteria</taxon>
        <taxon>Hyphomicrobiales</taxon>
        <taxon>Rhizobiaceae</taxon>
        <taxon>Rhizobium/Agrobacterium group</taxon>
        <taxon>Rhizobium</taxon>
    </lineage>
</organism>
<accession>A0ABV8EGC1</accession>
<dbReference type="SMART" id="SM00345">
    <property type="entry name" value="HTH_GNTR"/>
    <property type="match status" value="1"/>
</dbReference>
<keyword evidence="3" id="KW-0804">Transcription</keyword>
<feature type="domain" description="HTH gntR-type" evidence="4">
    <location>
        <begin position="9"/>
        <end position="76"/>
    </location>
</feature>
<comment type="caution">
    <text evidence="5">The sequence shown here is derived from an EMBL/GenBank/DDBJ whole genome shotgun (WGS) entry which is preliminary data.</text>
</comment>
<reference evidence="6" key="1">
    <citation type="journal article" date="2019" name="Int. J. Syst. Evol. Microbiol.">
        <title>The Global Catalogue of Microorganisms (GCM) 10K type strain sequencing project: providing services to taxonomists for standard genome sequencing and annotation.</title>
        <authorList>
            <consortium name="The Broad Institute Genomics Platform"/>
            <consortium name="The Broad Institute Genome Sequencing Center for Infectious Disease"/>
            <person name="Wu L."/>
            <person name="Ma J."/>
        </authorList>
    </citation>
    <scope>NUCLEOTIDE SEQUENCE [LARGE SCALE GENOMIC DNA]</scope>
    <source>
        <strain evidence="6">TBRC 5781</strain>
    </source>
</reference>
<dbReference type="InterPro" id="IPR036388">
    <property type="entry name" value="WH-like_DNA-bd_sf"/>
</dbReference>
<keyword evidence="1" id="KW-0805">Transcription regulation</keyword>
<dbReference type="InterPro" id="IPR000524">
    <property type="entry name" value="Tscrpt_reg_HTH_GntR"/>
</dbReference>
<dbReference type="SUPFAM" id="SSF46785">
    <property type="entry name" value="Winged helix' DNA-binding domain"/>
    <property type="match status" value="1"/>
</dbReference>
<dbReference type="InterPro" id="IPR008920">
    <property type="entry name" value="TF_FadR/GntR_C"/>
</dbReference>
<protein>
    <submittedName>
        <fullName evidence="5">GntR family transcriptional regulator</fullName>
    </submittedName>
</protein>
<dbReference type="PROSITE" id="PS50949">
    <property type="entry name" value="HTH_GNTR"/>
    <property type="match status" value="1"/>
</dbReference>
<dbReference type="CDD" id="cd07377">
    <property type="entry name" value="WHTH_GntR"/>
    <property type="match status" value="1"/>
</dbReference>
<dbReference type="PANTHER" id="PTHR43537:SF45">
    <property type="entry name" value="GNTR FAMILY REGULATORY PROTEIN"/>
    <property type="match status" value="1"/>
</dbReference>
<evidence type="ECO:0000256" key="3">
    <source>
        <dbReference type="ARBA" id="ARBA00023163"/>
    </source>
</evidence>
<gene>
    <name evidence="5" type="ORF">ACFOVS_20465</name>
</gene>
<dbReference type="PRINTS" id="PR00035">
    <property type="entry name" value="HTHGNTR"/>
</dbReference>
<dbReference type="RefSeq" id="WP_247262523.1">
    <property type="nucleotide sequence ID" value="NZ_JALJQZ010000054.1"/>
</dbReference>
<evidence type="ECO:0000313" key="6">
    <source>
        <dbReference type="Proteomes" id="UP001595697"/>
    </source>
</evidence>